<evidence type="ECO:0000313" key="9">
    <source>
        <dbReference type="EMBL" id="QDJ15406.1"/>
    </source>
</evidence>
<dbReference type="InterPro" id="IPR002052">
    <property type="entry name" value="DNA_methylase_N6_adenine_CS"/>
</dbReference>
<dbReference type="Proteomes" id="UP000955338">
    <property type="component" value="Chromosome"/>
</dbReference>
<evidence type="ECO:0000313" key="10">
    <source>
        <dbReference type="Proteomes" id="UP000955338"/>
    </source>
</evidence>
<accession>A0A8D4IY81</accession>
<dbReference type="GO" id="GO:0052913">
    <property type="term" value="F:16S rRNA (guanine(966)-N(2))-methyltransferase activity"/>
    <property type="evidence" value="ECO:0007669"/>
    <property type="project" value="UniProtKB-EC"/>
</dbReference>
<dbReference type="InterPro" id="IPR004398">
    <property type="entry name" value="RNA_MeTrfase_RsmD"/>
</dbReference>
<evidence type="ECO:0000256" key="2">
    <source>
        <dbReference type="ARBA" id="ARBA00005269"/>
    </source>
</evidence>
<comment type="similarity">
    <text evidence="2 8">Belongs to the methyltransferase superfamily. RsmD family.</text>
</comment>
<dbReference type="SUPFAM" id="SSF53335">
    <property type="entry name" value="S-adenosyl-L-methionine-dependent methyltransferases"/>
    <property type="match status" value="1"/>
</dbReference>
<dbReference type="CDD" id="cd02440">
    <property type="entry name" value="AdoMet_MTases"/>
    <property type="match status" value="1"/>
</dbReference>
<keyword evidence="8" id="KW-0698">rRNA processing</keyword>
<evidence type="ECO:0000256" key="8">
    <source>
        <dbReference type="PIRNR" id="PIRNR004553"/>
    </source>
</evidence>
<dbReference type="RefSeq" id="WP_261920089.1">
    <property type="nucleotide sequence ID" value="NZ_CP022011.1"/>
</dbReference>
<keyword evidence="10" id="KW-1185">Reference proteome</keyword>
<dbReference type="PROSITE" id="PS00092">
    <property type="entry name" value="N6_MTASE"/>
    <property type="match status" value="1"/>
</dbReference>
<dbReference type="GO" id="GO:0003676">
    <property type="term" value="F:nucleic acid binding"/>
    <property type="evidence" value="ECO:0007669"/>
    <property type="project" value="InterPro"/>
</dbReference>
<keyword evidence="6 8" id="KW-0808">Transferase</keyword>
<gene>
    <name evidence="9" type="primary">rsmD</name>
    <name evidence="9" type="ORF">CEP48_08215</name>
</gene>
<organism evidence="9 10">
    <name type="scientific">Mergibacter septicus</name>
    <dbReference type="NCBI Taxonomy" id="221402"/>
    <lineage>
        <taxon>Bacteria</taxon>
        <taxon>Pseudomonadati</taxon>
        <taxon>Pseudomonadota</taxon>
        <taxon>Gammaproteobacteria</taxon>
        <taxon>Pasteurellales</taxon>
        <taxon>Pasteurellaceae</taxon>
        <taxon>Mergibacter</taxon>
    </lineage>
</organism>
<dbReference type="InterPro" id="IPR029063">
    <property type="entry name" value="SAM-dependent_MTases_sf"/>
</dbReference>
<evidence type="ECO:0000256" key="6">
    <source>
        <dbReference type="ARBA" id="ARBA00022679"/>
    </source>
</evidence>
<dbReference type="EC" id="2.1.1.171" evidence="3 8"/>
<protein>
    <recommendedName>
        <fullName evidence="4 8">Ribosomal RNA small subunit methyltransferase D</fullName>
        <ecNumber evidence="3 8">2.1.1.171</ecNumber>
    </recommendedName>
</protein>
<proteinExistence type="inferred from homology"/>
<comment type="function">
    <text evidence="1 8">Specifically methylates the guanine in position 966 of 16S rRNA in the assembled 30S particle.</text>
</comment>
<evidence type="ECO:0000256" key="5">
    <source>
        <dbReference type="ARBA" id="ARBA00022603"/>
    </source>
</evidence>
<dbReference type="EMBL" id="CP022011">
    <property type="protein sequence ID" value="QDJ15406.1"/>
    <property type="molecule type" value="Genomic_DNA"/>
</dbReference>
<reference evidence="9" key="1">
    <citation type="submission" date="2017-06" db="EMBL/GenBank/DDBJ databases">
        <title>Genome sequencing of pathogenic and non-pathogenic strains within Bisgaard taxon 40.</title>
        <authorList>
            <person name="Ladner J.T."/>
            <person name="Lovett S.P."/>
            <person name="Koroleva G."/>
            <person name="Lorch J.M."/>
        </authorList>
    </citation>
    <scope>NUCLEOTIDE SEQUENCE</scope>
    <source>
        <strain evidence="9">27576-1-I1</strain>
    </source>
</reference>
<name>A0A8D4IY81_9PAST</name>
<evidence type="ECO:0000256" key="7">
    <source>
        <dbReference type="ARBA" id="ARBA00048326"/>
    </source>
</evidence>
<keyword evidence="8" id="KW-0949">S-adenosyl-L-methionine</keyword>
<comment type="catalytic activity">
    <reaction evidence="7 8">
        <text>guanosine(966) in 16S rRNA + S-adenosyl-L-methionine = N(2)-methylguanosine(966) in 16S rRNA + S-adenosyl-L-homocysteine + H(+)</text>
        <dbReference type="Rhea" id="RHEA:23548"/>
        <dbReference type="Rhea" id="RHEA-COMP:10211"/>
        <dbReference type="Rhea" id="RHEA-COMP:10212"/>
        <dbReference type="ChEBI" id="CHEBI:15378"/>
        <dbReference type="ChEBI" id="CHEBI:57856"/>
        <dbReference type="ChEBI" id="CHEBI:59789"/>
        <dbReference type="ChEBI" id="CHEBI:74269"/>
        <dbReference type="ChEBI" id="CHEBI:74481"/>
        <dbReference type="EC" id="2.1.1.171"/>
    </reaction>
</comment>
<keyword evidence="5 8" id="KW-0489">Methyltransferase</keyword>
<evidence type="ECO:0000256" key="3">
    <source>
        <dbReference type="ARBA" id="ARBA00012141"/>
    </source>
</evidence>
<evidence type="ECO:0000256" key="4">
    <source>
        <dbReference type="ARBA" id="ARBA00013682"/>
    </source>
</evidence>
<dbReference type="Pfam" id="PF03602">
    <property type="entry name" value="Cons_hypoth95"/>
    <property type="match status" value="1"/>
</dbReference>
<dbReference type="AlphaFoldDB" id="A0A8D4IY81"/>
<dbReference type="NCBIfam" id="TIGR00095">
    <property type="entry name" value="16S rRNA (guanine(966)-N(2))-methyltransferase RsmD"/>
    <property type="match status" value="1"/>
</dbReference>
<dbReference type="PANTHER" id="PTHR43542:SF1">
    <property type="entry name" value="METHYLTRANSFERASE"/>
    <property type="match status" value="1"/>
</dbReference>
<sequence length="203" mass="23568">MRKKALKKQTKSTQGEVRIISGLWRGQKLPVLNIDGLRPTSDRVKETLFNWLMADIPASRCLDCFTGSGSLAFEALSRQADFVLMLERDHKVVSCLNANLARLRTEKGKVIQTDSLQFLAQHNQDKPFDIVFLDPPFHHNLIPHCLEWLEKNNWLTANALIYLETEHNANFHCPDHWTLLKKKTTQQVIYQLYQRQLEDLCKD</sequence>
<dbReference type="PIRSF" id="PIRSF004553">
    <property type="entry name" value="CHP00095"/>
    <property type="match status" value="1"/>
</dbReference>
<dbReference type="Gene3D" id="3.40.50.150">
    <property type="entry name" value="Vaccinia Virus protein VP39"/>
    <property type="match status" value="1"/>
</dbReference>
<evidence type="ECO:0000256" key="1">
    <source>
        <dbReference type="ARBA" id="ARBA00002649"/>
    </source>
</evidence>
<dbReference type="PANTHER" id="PTHR43542">
    <property type="entry name" value="METHYLTRANSFERASE"/>
    <property type="match status" value="1"/>
</dbReference>